<dbReference type="GO" id="GO:0046872">
    <property type="term" value="F:metal ion binding"/>
    <property type="evidence" value="ECO:0007669"/>
    <property type="project" value="UniProtKB-KW"/>
</dbReference>
<dbReference type="OrthoDB" id="8830751at2759"/>
<dbReference type="SUPFAM" id="SSF52540">
    <property type="entry name" value="P-loop containing nucleoside triphosphate hydrolases"/>
    <property type="match status" value="1"/>
</dbReference>
<dbReference type="PRINTS" id="PR00449">
    <property type="entry name" value="RASTRNSFRMNG"/>
</dbReference>
<evidence type="ECO:0000256" key="8">
    <source>
        <dbReference type="ARBA" id="ARBA00022842"/>
    </source>
</evidence>
<evidence type="ECO:0000256" key="3">
    <source>
        <dbReference type="ARBA" id="ARBA00010142"/>
    </source>
</evidence>
<dbReference type="PANTHER" id="PTHR24072">
    <property type="entry name" value="RHO FAMILY GTPASE"/>
    <property type="match status" value="1"/>
</dbReference>
<evidence type="ECO:0000256" key="5">
    <source>
        <dbReference type="ARBA" id="ARBA00022723"/>
    </source>
</evidence>
<dbReference type="InterPro" id="IPR027417">
    <property type="entry name" value="P-loop_NTPase"/>
</dbReference>
<organism evidence="11 12">
    <name type="scientific">Entamoeba invadens IP1</name>
    <dbReference type="NCBI Taxonomy" id="370355"/>
    <lineage>
        <taxon>Eukaryota</taxon>
        <taxon>Amoebozoa</taxon>
        <taxon>Evosea</taxon>
        <taxon>Archamoebae</taxon>
        <taxon>Mastigamoebida</taxon>
        <taxon>Entamoebidae</taxon>
        <taxon>Entamoeba</taxon>
    </lineage>
</organism>
<protein>
    <recommendedName>
        <fullName evidence="4">small monomeric GTPase</fullName>
        <ecNumber evidence="4">3.6.5.2</ecNumber>
    </recommendedName>
</protein>
<evidence type="ECO:0000256" key="7">
    <source>
        <dbReference type="ARBA" id="ARBA00022801"/>
    </source>
</evidence>
<dbReference type="CDD" id="cd00157">
    <property type="entry name" value="Rho"/>
    <property type="match status" value="1"/>
</dbReference>
<evidence type="ECO:0000256" key="4">
    <source>
        <dbReference type="ARBA" id="ARBA00011984"/>
    </source>
</evidence>
<dbReference type="Gene3D" id="3.40.50.300">
    <property type="entry name" value="P-loop containing nucleotide triphosphate hydrolases"/>
    <property type="match status" value="1"/>
</dbReference>
<dbReference type="InterPro" id="IPR003578">
    <property type="entry name" value="Small_GTPase_Rho"/>
</dbReference>
<dbReference type="Proteomes" id="UP000014680">
    <property type="component" value="Unassembled WGS sequence"/>
</dbReference>
<dbReference type="EMBL" id="KB207157">
    <property type="protein sequence ID" value="ELP84140.1"/>
    <property type="molecule type" value="Genomic_DNA"/>
</dbReference>
<dbReference type="KEGG" id="eiv:EIN_510720"/>
<dbReference type="PROSITE" id="PS51421">
    <property type="entry name" value="RAS"/>
    <property type="match status" value="1"/>
</dbReference>
<comment type="similarity">
    <text evidence="3">Belongs to the small GTPase superfamily. Rho family.</text>
</comment>
<dbReference type="GeneID" id="14883116"/>
<evidence type="ECO:0000313" key="11">
    <source>
        <dbReference type="EMBL" id="ELP84140.1"/>
    </source>
</evidence>
<dbReference type="RefSeq" id="XP_004183486.1">
    <property type="nucleotide sequence ID" value="XM_004183438.1"/>
</dbReference>
<evidence type="ECO:0000256" key="2">
    <source>
        <dbReference type="ARBA" id="ARBA00004245"/>
    </source>
</evidence>
<comment type="cofactor">
    <cofactor evidence="1">
        <name>Mg(2+)</name>
        <dbReference type="ChEBI" id="CHEBI:18420"/>
    </cofactor>
</comment>
<dbReference type="VEuPathDB" id="AmoebaDB:EIN_510720"/>
<evidence type="ECO:0000256" key="1">
    <source>
        <dbReference type="ARBA" id="ARBA00001946"/>
    </source>
</evidence>
<keyword evidence="9" id="KW-0342">GTP-binding</keyword>
<evidence type="ECO:0000256" key="6">
    <source>
        <dbReference type="ARBA" id="ARBA00022741"/>
    </source>
</evidence>
<evidence type="ECO:0000256" key="10">
    <source>
        <dbReference type="ARBA" id="ARBA00023212"/>
    </source>
</evidence>
<dbReference type="NCBIfam" id="TIGR00231">
    <property type="entry name" value="small_GTP"/>
    <property type="match status" value="1"/>
</dbReference>
<dbReference type="GO" id="GO:0005525">
    <property type="term" value="F:GTP binding"/>
    <property type="evidence" value="ECO:0007669"/>
    <property type="project" value="UniProtKB-KW"/>
</dbReference>
<proteinExistence type="inferred from homology"/>
<evidence type="ECO:0000256" key="9">
    <source>
        <dbReference type="ARBA" id="ARBA00023134"/>
    </source>
</evidence>
<dbReference type="PROSITE" id="PS51419">
    <property type="entry name" value="RAB"/>
    <property type="match status" value="1"/>
</dbReference>
<sequence length="190" mass="21744">MGWENTFKIVVNGMDTVGKSCLLHRYANQYFPDPQLPAVFDDDIRQMTYKDMTIKQVLKETYGNEGYPLIRPLCYLNTTCFVLCFSLVDQTSFDEIETIWIPEIKKNNQTTPIILVGTKSDLRDTKMVNRDNKSIQTENGIRLATEIGAMKYIECSALTNYNIDLVFEEAKKESAIFIGINPQITKCIVC</sequence>
<keyword evidence="8" id="KW-0460">Magnesium</keyword>
<dbReference type="GO" id="GO:0007264">
    <property type="term" value="P:small GTPase-mediated signal transduction"/>
    <property type="evidence" value="ECO:0007669"/>
    <property type="project" value="InterPro"/>
</dbReference>
<keyword evidence="6" id="KW-0547">Nucleotide-binding</keyword>
<dbReference type="SMART" id="SM00173">
    <property type="entry name" value="RAS"/>
    <property type="match status" value="1"/>
</dbReference>
<dbReference type="Pfam" id="PF00071">
    <property type="entry name" value="Ras"/>
    <property type="match status" value="1"/>
</dbReference>
<gene>
    <name evidence="11" type="ORF">EIN_510720</name>
</gene>
<evidence type="ECO:0000313" key="12">
    <source>
        <dbReference type="Proteomes" id="UP000014680"/>
    </source>
</evidence>
<dbReference type="SMART" id="SM00174">
    <property type="entry name" value="RHO"/>
    <property type="match status" value="1"/>
</dbReference>
<dbReference type="GO" id="GO:0005856">
    <property type="term" value="C:cytoskeleton"/>
    <property type="evidence" value="ECO:0007669"/>
    <property type="project" value="UniProtKB-SubCell"/>
</dbReference>
<dbReference type="EC" id="3.6.5.2" evidence="4"/>
<keyword evidence="7" id="KW-0378">Hydrolase</keyword>
<dbReference type="InterPro" id="IPR001806">
    <property type="entry name" value="Small_GTPase"/>
</dbReference>
<keyword evidence="10" id="KW-0963">Cytoplasm</keyword>
<accession>L7FJN6</accession>
<name>L7FJN6_ENTIV</name>
<comment type="subcellular location">
    <subcellularLocation>
        <location evidence="2">Cytoplasm</location>
        <location evidence="2">Cytoskeleton</location>
    </subcellularLocation>
</comment>
<keyword evidence="12" id="KW-1185">Reference proteome</keyword>
<dbReference type="GO" id="GO:0003925">
    <property type="term" value="F:G protein activity"/>
    <property type="evidence" value="ECO:0007669"/>
    <property type="project" value="UniProtKB-EC"/>
</dbReference>
<dbReference type="InterPro" id="IPR005225">
    <property type="entry name" value="Small_GTP-bd"/>
</dbReference>
<dbReference type="OMA" id="ASFEWHL"/>
<dbReference type="SMART" id="SM00175">
    <property type="entry name" value="RAB"/>
    <property type="match status" value="1"/>
</dbReference>
<keyword evidence="5" id="KW-0479">Metal-binding</keyword>
<reference evidence="11 12" key="1">
    <citation type="submission" date="2012-10" db="EMBL/GenBank/DDBJ databases">
        <authorList>
            <person name="Zafar N."/>
            <person name="Inman J."/>
            <person name="Hall N."/>
            <person name="Lorenzi H."/>
            <person name="Caler E."/>
        </authorList>
    </citation>
    <scope>NUCLEOTIDE SEQUENCE [LARGE SCALE GENOMIC DNA]</scope>
    <source>
        <strain evidence="11 12">IP1</strain>
    </source>
</reference>
<keyword evidence="10" id="KW-0206">Cytoskeleton</keyword>
<dbReference type="PROSITE" id="PS51420">
    <property type="entry name" value="RHO"/>
    <property type="match status" value="1"/>
</dbReference>
<dbReference type="AlphaFoldDB" id="L7FJN6"/>